<reference evidence="1" key="1">
    <citation type="submission" date="2016-04" db="EMBL/GenBank/DDBJ databases">
        <authorList>
            <person name="Nguyen H.D."/>
            <person name="Samba Siva P."/>
            <person name="Cullis J."/>
            <person name="Levesque C.A."/>
            <person name="Hambleton S."/>
        </authorList>
    </citation>
    <scope>NUCLEOTIDE SEQUENCE</scope>
    <source>
        <strain evidence="1">DAOMC 236426</strain>
    </source>
</reference>
<dbReference type="Proteomes" id="UP000077684">
    <property type="component" value="Unassembled WGS sequence"/>
</dbReference>
<accession>A0A8X7SUQ7</accession>
<evidence type="ECO:0000313" key="1">
    <source>
        <dbReference type="EMBL" id="KAE8242871.1"/>
    </source>
</evidence>
<comment type="caution">
    <text evidence="1">The sequence shown here is derived from an EMBL/GenBank/DDBJ whole genome shotgun (WGS) entry which is preliminary data.</text>
</comment>
<name>A0A8X7SUQ7_9BASI</name>
<organism evidence="1 2">
    <name type="scientific">Tilletia controversa</name>
    <name type="common">dwarf bunt fungus</name>
    <dbReference type="NCBI Taxonomy" id="13291"/>
    <lineage>
        <taxon>Eukaryota</taxon>
        <taxon>Fungi</taxon>
        <taxon>Dikarya</taxon>
        <taxon>Basidiomycota</taxon>
        <taxon>Ustilaginomycotina</taxon>
        <taxon>Exobasidiomycetes</taxon>
        <taxon>Tilletiales</taxon>
        <taxon>Tilletiaceae</taxon>
        <taxon>Tilletia</taxon>
    </lineage>
</organism>
<evidence type="ECO:0000313" key="2">
    <source>
        <dbReference type="Proteomes" id="UP000077684"/>
    </source>
</evidence>
<sequence length="120" mass="13586">MHKLETTYLSISMARKREMVHVDPHPDRVAELVKEIEHAKDDVYVYARILNTPIGMDVIDFANKEVHRYGRIIAFAEERFSTGNLSVIVLFKGTGDAAECVAGLEGPKRDQAHLRIVPKK</sequence>
<protein>
    <submittedName>
        <fullName evidence="1">Uncharacterized protein</fullName>
    </submittedName>
</protein>
<gene>
    <name evidence="1" type="ORF">A4X06_0g6715</name>
</gene>
<reference evidence="1" key="2">
    <citation type="journal article" date="2019" name="IMA Fungus">
        <title>Genome sequencing and comparison of five Tilletia species to identify candidate genes for the detection of regulated species infecting wheat.</title>
        <authorList>
            <person name="Nguyen H.D.T."/>
            <person name="Sultana T."/>
            <person name="Kesanakurti P."/>
            <person name="Hambleton S."/>
        </authorList>
    </citation>
    <scope>NUCLEOTIDE SEQUENCE</scope>
    <source>
        <strain evidence="1">DAOMC 236426</strain>
    </source>
</reference>
<keyword evidence="2" id="KW-1185">Reference proteome</keyword>
<dbReference type="EMBL" id="LWDE02001017">
    <property type="protein sequence ID" value="KAE8242871.1"/>
    <property type="molecule type" value="Genomic_DNA"/>
</dbReference>
<proteinExistence type="predicted"/>
<dbReference type="AlphaFoldDB" id="A0A8X7SUQ7"/>